<gene>
    <name evidence="2" type="ORF">COV24_03780</name>
</gene>
<evidence type="ECO:0000313" key="3">
    <source>
        <dbReference type="Proteomes" id="UP000230214"/>
    </source>
</evidence>
<protein>
    <submittedName>
        <fullName evidence="2">Uncharacterized protein</fullName>
    </submittedName>
</protein>
<reference evidence="2 3" key="1">
    <citation type="submission" date="2017-09" db="EMBL/GenBank/DDBJ databases">
        <title>Depth-based differentiation of microbial function through sediment-hosted aquifers and enrichment of novel symbionts in the deep terrestrial subsurface.</title>
        <authorList>
            <person name="Probst A.J."/>
            <person name="Ladd B."/>
            <person name="Jarett J.K."/>
            <person name="Geller-Mcgrath D.E."/>
            <person name="Sieber C.M."/>
            <person name="Emerson J.B."/>
            <person name="Anantharaman K."/>
            <person name="Thomas B.C."/>
            <person name="Malmstrom R."/>
            <person name="Stieglmeier M."/>
            <person name="Klingl A."/>
            <person name="Woyke T."/>
            <person name="Ryan C.M."/>
            <person name="Banfield J.F."/>
        </authorList>
    </citation>
    <scope>NUCLEOTIDE SEQUENCE [LARGE SCALE GENOMIC DNA]</scope>
    <source>
        <strain evidence="2">CG10_big_fil_rev_8_21_14_0_10_32_10</strain>
    </source>
</reference>
<keyword evidence="1" id="KW-0812">Transmembrane</keyword>
<dbReference type="Proteomes" id="UP000230214">
    <property type="component" value="Unassembled WGS sequence"/>
</dbReference>
<evidence type="ECO:0000313" key="2">
    <source>
        <dbReference type="EMBL" id="PIR43243.1"/>
    </source>
</evidence>
<dbReference type="AlphaFoldDB" id="A0A2H0R9Q5"/>
<organism evidence="2 3">
    <name type="scientific">candidate division WWE3 bacterium CG10_big_fil_rev_8_21_14_0_10_32_10</name>
    <dbReference type="NCBI Taxonomy" id="1975090"/>
    <lineage>
        <taxon>Bacteria</taxon>
        <taxon>Katanobacteria</taxon>
    </lineage>
</organism>
<keyword evidence="1" id="KW-0472">Membrane</keyword>
<proteinExistence type="predicted"/>
<keyword evidence="1" id="KW-1133">Transmembrane helix</keyword>
<evidence type="ECO:0000256" key="1">
    <source>
        <dbReference type="SAM" id="Phobius"/>
    </source>
</evidence>
<feature type="transmembrane region" description="Helical" evidence="1">
    <location>
        <begin position="87"/>
        <end position="108"/>
    </location>
</feature>
<comment type="caution">
    <text evidence="2">The sequence shown here is derived from an EMBL/GenBank/DDBJ whole genome shotgun (WGS) entry which is preliminary data.</text>
</comment>
<dbReference type="EMBL" id="PCXU01000031">
    <property type="protein sequence ID" value="PIR43243.1"/>
    <property type="molecule type" value="Genomic_DNA"/>
</dbReference>
<sequence>MRVCPNCSSKIYNPKAYFCYSCGAKIYTDKDIESLNKEEIDTLIDQQENISSLGRLNNNKAESGEGVLKSKKSSDLSNDNLSKRWNYFVAGVNVISILFLLASVGVFFRFTSNENDNPHMPLVSVNNVEIEKSLLNDLTSEVLKSKFYEIIPQDVILYSESSDLKTLFDNILSEKDVAYLEKSYDMSLSDLLIFMKPDFSFVRKNKDTWAVITRTGGVDFFERTYASYQENKGDTPLIYTEKIGDYLVFSKDAEFIKDMDDTLNELNLSLASNAVFNSKINSVKGEPYFFAYSPSKDYLDNEFTKDLERFNLLDLYNDIDRSDFSAVAVVKESKGYFMYTIE</sequence>
<accession>A0A2H0R9Q5</accession>
<name>A0A2H0R9Q5_UNCKA</name>